<keyword evidence="4" id="KW-0234">DNA repair</keyword>
<evidence type="ECO:0000259" key="7">
    <source>
        <dbReference type="Pfam" id="PF07522"/>
    </source>
</evidence>
<name>A0A2V0PNQ8_9CHLO</name>
<gene>
    <name evidence="9" type="ORF">Rsub_12215</name>
</gene>
<feature type="region of interest" description="Disordered" evidence="6">
    <location>
        <begin position="259"/>
        <end position="329"/>
    </location>
</feature>
<evidence type="ECO:0000256" key="5">
    <source>
        <dbReference type="ARBA" id="ARBA00023242"/>
    </source>
</evidence>
<keyword evidence="3" id="KW-0227">DNA damage</keyword>
<dbReference type="GO" id="GO:0036297">
    <property type="term" value="P:interstrand cross-link repair"/>
    <property type="evidence" value="ECO:0007669"/>
    <property type="project" value="TreeGrafter"/>
</dbReference>
<comment type="caution">
    <text evidence="9">The sequence shown here is derived from an EMBL/GenBank/DDBJ whole genome shotgun (WGS) entry which is preliminary data.</text>
</comment>
<organism evidence="9 10">
    <name type="scientific">Raphidocelis subcapitata</name>
    <dbReference type="NCBI Taxonomy" id="307507"/>
    <lineage>
        <taxon>Eukaryota</taxon>
        <taxon>Viridiplantae</taxon>
        <taxon>Chlorophyta</taxon>
        <taxon>core chlorophytes</taxon>
        <taxon>Chlorophyceae</taxon>
        <taxon>CS clade</taxon>
        <taxon>Sphaeropleales</taxon>
        <taxon>Selenastraceae</taxon>
        <taxon>Raphidocelis</taxon>
    </lineage>
</organism>
<dbReference type="Gene3D" id="3.60.15.10">
    <property type="entry name" value="Ribonuclease Z/Hydroxyacylglutathione hydrolase-like"/>
    <property type="match status" value="1"/>
</dbReference>
<dbReference type="InterPro" id="IPR011084">
    <property type="entry name" value="DRMBL"/>
</dbReference>
<feature type="region of interest" description="Disordered" evidence="6">
    <location>
        <begin position="426"/>
        <end position="534"/>
    </location>
</feature>
<dbReference type="GO" id="GO:0006303">
    <property type="term" value="P:double-strand break repair via nonhomologous end joining"/>
    <property type="evidence" value="ECO:0007669"/>
    <property type="project" value="TreeGrafter"/>
</dbReference>
<protein>
    <submittedName>
        <fullName evidence="9">DNA cross-link repair protein</fullName>
    </submittedName>
</protein>
<keyword evidence="5" id="KW-0539">Nucleus</keyword>
<dbReference type="InParanoid" id="A0A2V0PNQ8"/>
<dbReference type="GO" id="GO:0005634">
    <property type="term" value="C:nucleus"/>
    <property type="evidence" value="ECO:0007669"/>
    <property type="project" value="UniProtKB-SubCell"/>
</dbReference>
<evidence type="ECO:0000256" key="2">
    <source>
        <dbReference type="ARBA" id="ARBA00010304"/>
    </source>
</evidence>
<dbReference type="GO" id="GO:0003684">
    <property type="term" value="F:damaged DNA binding"/>
    <property type="evidence" value="ECO:0007669"/>
    <property type="project" value="TreeGrafter"/>
</dbReference>
<dbReference type="SUPFAM" id="SSF56281">
    <property type="entry name" value="Metallo-hydrolase/oxidoreductase"/>
    <property type="match status" value="1"/>
</dbReference>
<evidence type="ECO:0000313" key="9">
    <source>
        <dbReference type="EMBL" id="GBF99590.1"/>
    </source>
</evidence>
<dbReference type="AlphaFoldDB" id="A0A2V0PNQ8"/>
<dbReference type="GO" id="GO:0035312">
    <property type="term" value="F:5'-3' DNA exonuclease activity"/>
    <property type="evidence" value="ECO:0007669"/>
    <property type="project" value="TreeGrafter"/>
</dbReference>
<dbReference type="OrthoDB" id="262529at2759"/>
<feature type="compositionally biased region" description="Gly residues" evidence="6">
    <location>
        <begin position="430"/>
        <end position="470"/>
    </location>
</feature>
<reference evidence="9 10" key="1">
    <citation type="journal article" date="2018" name="Sci. Rep.">
        <title>Raphidocelis subcapitata (=Pseudokirchneriella subcapitata) provides an insight into genome evolution and environmental adaptations in the Sphaeropleales.</title>
        <authorList>
            <person name="Suzuki S."/>
            <person name="Yamaguchi H."/>
            <person name="Nakajima N."/>
            <person name="Kawachi M."/>
        </authorList>
    </citation>
    <scope>NUCLEOTIDE SEQUENCE [LARGE SCALE GENOMIC DNA]</scope>
    <source>
        <strain evidence="9 10">NIES-35</strain>
    </source>
</reference>
<feature type="compositionally biased region" description="Gly residues" evidence="6">
    <location>
        <begin position="576"/>
        <end position="586"/>
    </location>
</feature>
<feature type="compositionally biased region" description="Low complexity" evidence="6">
    <location>
        <begin position="471"/>
        <end position="527"/>
    </location>
</feature>
<dbReference type="Proteomes" id="UP000247498">
    <property type="component" value="Unassembled WGS sequence"/>
</dbReference>
<comment type="similarity">
    <text evidence="2">Belongs to the DNA repair metallo-beta-lactamase (DRMBL) family.</text>
</comment>
<evidence type="ECO:0000256" key="6">
    <source>
        <dbReference type="SAM" id="MobiDB-lite"/>
    </source>
</evidence>
<feature type="domain" description="Metallo-beta-lactamase" evidence="8">
    <location>
        <begin position="36"/>
        <end position="178"/>
    </location>
</feature>
<dbReference type="InterPro" id="IPR036866">
    <property type="entry name" value="RibonucZ/Hydroxyglut_hydro"/>
</dbReference>
<feature type="domain" description="DNA repair metallo-beta-lactamase" evidence="7">
    <location>
        <begin position="329"/>
        <end position="392"/>
    </location>
</feature>
<evidence type="ECO:0000313" key="10">
    <source>
        <dbReference type="Proteomes" id="UP000247498"/>
    </source>
</evidence>
<evidence type="ECO:0000256" key="4">
    <source>
        <dbReference type="ARBA" id="ARBA00023204"/>
    </source>
</evidence>
<dbReference type="PANTHER" id="PTHR23240">
    <property type="entry name" value="DNA CROSS-LINK REPAIR PROTEIN PSO2/SNM1-RELATED"/>
    <property type="match status" value="1"/>
</dbReference>
<dbReference type="InterPro" id="IPR001279">
    <property type="entry name" value="Metallo-B-lactamas"/>
</dbReference>
<proteinExistence type="inferred from homology"/>
<sequence length="604" mass="62783">MASQVAAIKRIPGTPFMVDGFRFAPDPAEAPHVVHFLTHYHGDHYTGLRRGFAGTIYTGEVTADLLVRDYGLRTGPGACRLERLALNAPATICGVRVTAVDANHCPGAVMLLFEVPRPGGGTHNILHTGDCRWQDWIKDGSVLATTRIDTLFLDTTYCLPRWTFPPQSDAVAAMAAAAREELAREPSTLLVCSAYHVGKERAFFGIALALGLKVWCSPAKMRTLHALRLPEAWTALLTPDPLEAGLHVLGGGLRPERLIARYGLPPPPTTAATAGAAASGDGGGDSDGDGDGDGDGRGGRGGRGGGGGGDAAGDEEGEDAPPPPGVAGRWKAVVGFRPTGWAYRRKPGPLPCWRLGAAALYSAPYSEHSSFSDLQACVRALRPRRIVPTVNAPDAAAAAAIVERFVGCGMDLSRDRRRLDAYFSKLAAPSGGGGGTDRGGCGDGGSGGDGVVERGTGGGDGGGQRGGGGTSSCAAAPLPAMAPEATQQQQLQQQQRQQQQQQQQQLQQRGCDTAPQVQPPAAASAAVDSEPFSIDSVDAGQQAAMLLEFERQQRLRRSVEAVKAARAAKKQRRGSSSGGGGGGGGRQSSQPPLSHSLWPPPSSK</sequence>
<dbReference type="EMBL" id="BDRX01000163">
    <property type="protein sequence ID" value="GBF99590.1"/>
    <property type="molecule type" value="Genomic_DNA"/>
</dbReference>
<feature type="region of interest" description="Disordered" evidence="6">
    <location>
        <begin position="555"/>
        <end position="604"/>
    </location>
</feature>
<feature type="compositionally biased region" description="Gly residues" evidence="6">
    <location>
        <begin position="299"/>
        <end position="311"/>
    </location>
</feature>
<dbReference type="CDD" id="cd16273">
    <property type="entry name" value="SNM1A-1C-like_MBL-fold"/>
    <property type="match status" value="1"/>
</dbReference>
<keyword evidence="10" id="KW-1185">Reference proteome</keyword>
<dbReference type="Pfam" id="PF07522">
    <property type="entry name" value="DRMBL"/>
    <property type="match status" value="1"/>
</dbReference>
<dbReference type="STRING" id="307507.A0A2V0PNQ8"/>
<dbReference type="FunCoup" id="A0A2V0PNQ8">
    <property type="interactions" value="1511"/>
</dbReference>
<dbReference type="PANTHER" id="PTHR23240:SF35">
    <property type="entry name" value="DNA REPAIR METALLO-BETA-LACTAMASE FAMILY PROTEIN-RELATED"/>
    <property type="match status" value="1"/>
</dbReference>
<feature type="compositionally biased region" description="Acidic residues" evidence="6">
    <location>
        <begin position="284"/>
        <end position="293"/>
    </location>
</feature>
<accession>A0A2V0PNQ8</accession>
<dbReference type="Pfam" id="PF12706">
    <property type="entry name" value="Lactamase_B_2"/>
    <property type="match status" value="1"/>
</dbReference>
<evidence type="ECO:0000256" key="3">
    <source>
        <dbReference type="ARBA" id="ARBA00022763"/>
    </source>
</evidence>
<feature type="compositionally biased region" description="Low complexity" evidence="6">
    <location>
        <begin position="270"/>
        <end position="279"/>
    </location>
</feature>
<feature type="compositionally biased region" description="Low complexity" evidence="6">
    <location>
        <begin position="587"/>
        <end position="597"/>
    </location>
</feature>
<evidence type="ECO:0000256" key="1">
    <source>
        <dbReference type="ARBA" id="ARBA00004123"/>
    </source>
</evidence>
<comment type="subcellular location">
    <subcellularLocation>
        <location evidence="1">Nucleus</location>
    </subcellularLocation>
</comment>
<evidence type="ECO:0000259" key="8">
    <source>
        <dbReference type="Pfam" id="PF12706"/>
    </source>
</evidence>